<feature type="active site" description="Charge relay system" evidence="5">
    <location>
        <position position="332"/>
    </location>
</feature>
<evidence type="ECO:0000256" key="1">
    <source>
        <dbReference type="ARBA" id="ARBA00011073"/>
    </source>
</evidence>
<keyword evidence="2 5" id="KW-0645">Protease</keyword>
<feature type="signal peptide" evidence="6">
    <location>
        <begin position="1"/>
        <end position="20"/>
    </location>
</feature>
<organism evidence="8 9">
    <name type="scientific">Sphingomonas gilva</name>
    <dbReference type="NCBI Taxonomy" id="2305907"/>
    <lineage>
        <taxon>Bacteria</taxon>
        <taxon>Pseudomonadati</taxon>
        <taxon>Pseudomonadota</taxon>
        <taxon>Alphaproteobacteria</taxon>
        <taxon>Sphingomonadales</taxon>
        <taxon>Sphingomonadaceae</taxon>
        <taxon>Sphingomonas</taxon>
    </lineage>
</organism>
<comment type="similarity">
    <text evidence="1 5">Belongs to the peptidase S8 family.</text>
</comment>
<sequence length="682" mass="74433">MSRLTIVAVGALALVSPAAAQQEPQMLRAVRDLPGDLVRDIAAGAEVSQFDPQRFPDLREFNARRVIQVKCGSVREEYWSELQRINNISLTLDESLGDRAYTIRWPACLYLEQDVEAVVQPNESAFKIYERLLGDKPSKAMVIDFFGADSLDQIKSVQPGDKLPVKRRSRISTILPVNPFLGRKLTMMTERAGHFSDPQLRAVQAAVASVRQPEMVIAAGYTASTGTIEEPLECADAMAPTDLTRQRVASAYRYARERLADLQSSRVPVEVMIVDNGFLGGAKTFAGFMANPGFPGKHYARYTGGEIGPTLFNGTVPPWIAAPEPFHAVAGHGTHVAMLALGGPDFLPKVSELTADDTNTFLRLSFINVGNGKDVLLPNSSGELRDQLAYSNFRVVNMSIEYQDDADATVREDFRYIFTNRANANKLFIVAAGNDAKVANDRFPAAFGGEGKSNVIAVGAVRQDGVVAQFSNWGPTVDFAAPGCGVESIINHRYERLKLSGTSQAAPQVSFVAAMLHTLGGMTPSEIKTRLLVSGSLLANPKAADPTGGRKPTAVRSRSQLDAERAFYLFDDVLELADGRRYLGTIKEVNKLTCKIDEAPVPQAKEALWAFKRDASQAWVFPGRSSASFQTPCAWEESPDASVIFEATRQITENGPKPLGPDEEALIHKPLGEVFYVVARHR</sequence>
<evidence type="ECO:0000256" key="6">
    <source>
        <dbReference type="SAM" id="SignalP"/>
    </source>
</evidence>
<keyword evidence="6" id="KW-0732">Signal</keyword>
<gene>
    <name evidence="8" type="ORF">D1610_06760</name>
</gene>
<accession>A0A396RP53</accession>
<feature type="active site" description="Charge relay system" evidence="5">
    <location>
        <position position="275"/>
    </location>
</feature>
<evidence type="ECO:0000256" key="4">
    <source>
        <dbReference type="ARBA" id="ARBA00022825"/>
    </source>
</evidence>
<protein>
    <recommendedName>
        <fullName evidence="7">Peptidase S8/S53 domain-containing protein</fullName>
    </recommendedName>
</protein>
<dbReference type="EMBL" id="QWLV01000002">
    <property type="protein sequence ID" value="RHW18179.1"/>
    <property type="molecule type" value="Genomic_DNA"/>
</dbReference>
<dbReference type="InterPro" id="IPR050131">
    <property type="entry name" value="Peptidase_S8_subtilisin-like"/>
</dbReference>
<evidence type="ECO:0000256" key="5">
    <source>
        <dbReference type="PROSITE-ProRule" id="PRU01240"/>
    </source>
</evidence>
<dbReference type="PANTHER" id="PTHR43806">
    <property type="entry name" value="PEPTIDASE S8"/>
    <property type="match status" value="1"/>
</dbReference>
<dbReference type="Pfam" id="PF00082">
    <property type="entry name" value="Peptidase_S8"/>
    <property type="match status" value="1"/>
</dbReference>
<dbReference type="GO" id="GO:0006508">
    <property type="term" value="P:proteolysis"/>
    <property type="evidence" value="ECO:0007669"/>
    <property type="project" value="UniProtKB-KW"/>
</dbReference>
<name>A0A396RP53_9SPHN</name>
<feature type="active site" description="Charge relay system" evidence="5">
    <location>
        <position position="503"/>
    </location>
</feature>
<evidence type="ECO:0000313" key="9">
    <source>
        <dbReference type="Proteomes" id="UP000266693"/>
    </source>
</evidence>
<feature type="chain" id="PRO_5017219541" description="Peptidase S8/S53 domain-containing protein" evidence="6">
    <location>
        <begin position="21"/>
        <end position="682"/>
    </location>
</feature>
<dbReference type="InterPro" id="IPR000209">
    <property type="entry name" value="Peptidase_S8/S53_dom"/>
</dbReference>
<evidence type="ECO:0000313" key="8">
    <source>
        <dbReference type="EMBL" id="RHW18179.1"/>
    </source>
</evidence>
<dbReference type="GO" id="GO:0004252">
    <property type="term" value="F:serine-type endopeptidase activity"/>
    <property type="evidence" value="ECO:0007669"/>
    <property type="project" value="UniProtKB-UniRule"/>
</dbReference>
<dbReference type="SUPFAM" id="SSF52743">
    <property type="entry name" value="Subtilisin-like"/>
    <property type="match status" value="1"/>
</dbReference>
<keyword evidence="9" id="KW-1185">Reference proteome</keyword>
<dbReference type="PROSITE" id="PS51892">
    <property type="entry name" value="SUBTILASE"/>
    <property type="match status" value="1"/>
</dbReference>
<keyword evidence="3 5" id="KW-0378">Hydrolase</keyword>
<evidence type="ECO:0000259" key="7">
    <source>
        <dbReference type="Pfam" id="PF00082"/>
    </source>
</evidence>
<comment type="caution">
    <text evidence="8">The sequence shown here is derived from an EMBL/GenBank/DDBJ whole genome shotgun (WGS) entry which is preliminary data.</text>
</comment>
<keyword evidence="4 5" id="KW-0720">Serine protease</keyword>
<feature type="domain" description="Peptidase S8/S53" evidence="7">
    <location>
        <begin position="326"/>
        <end position="532"/>
    </location>
</feature>
<reference evidence="8 9" key="1">
    <citation type="submission" date="2018-08" db="EMBL/GenBank/DDBJ databases">
        <title>The multiple taxonomic identification of Sphingomonas gilva.</title>
        <authorList>
            <person name="Zhu D."/>
            <person name="Zheng S."/>
        </authorList>
    </citation>
    <scope>NUCLEOTIDE SEQUENCE [LARGE SCALE GENOMIC DNA]</scope>
    <source>
        <strain evidence="8 9">ZDH117</strain>
    </source>
</reference>
<dbReference type="PANTHER" id="PTHR43806:SF11">
    <property type="entry name" value="CEREVISIN-RELATED"/>
    <property type="match status" value="1"/>
</dbReference>
<evidence type="ECO:0000256" key="2">
    <source>
        <dbReference type="ARBA" id="ARBA00022670"/>
    </source>
</evidence>
<dbReference type="Proteomes" id="UP000266693">
    <property type="component" value="Unassembled WGS sequence"/>
</dbReference>
<dbReference type="Gene3D" id="3.40.50.200">
    <property type="entry name" value="Peptidase S8/S53 domain"/>
    <property type="match status" value="1"/>
</dbReference>
<dbReference type="InterPro" id="IPR036852">
    <property type="entry name" value="Peptidase_S8/S53_dom_sf"/>
</dbReference>
<dbReference type="OrthoDB" id="9816306at2"/>
<evidence type="ECO:0000256" key="3">
    <source>
        <dbReference type="ARBA" id="ARBA00022801"/>
    </source>
</evidence>
<proteinExistence type="inferred from homology"/>
<dbReference type="AlphaFoldDB" id="A0A396RP53"/>